<dbReference type="GO" id="GO:0003677">
    <property type="term" value="F:DNA binding"/>
    <property type="evidence" value="ECO:0007669"/>
    <property type="project" value="UniProtKB-UniRule"/>
</dbReference>
<dbReference type="InterPro" id="IPR023334">
    <property type="entry name" value="REKLES_domain"/>
</dbReference>
<dbReference type="InterPro" id="IPR036431">
    <property type="entry name" value="ARID_dom_sf"/>
</dbReference>
<keyword evidence="2 8" id="KW-0805">Transcription regulation</keyword>
<reference evidence="12" key="2">
    <citation type="submission" date="2025-09" db="UniProtKB">
        <authorList>
            <consortium name="Ensembl"/>
        </authorList>
    </citation>
    <scope>IDENTIFICATION</scope>
</reference>
<comment type="subunit">
    <text evidence="7">Interacts (via REKLES DOMAIN) with NPM1; the interaction mediates ARID3C nuclear shuttling.</text>
</comment>
<protein>
    <recommendedName>
        <fullName evidence="8">AT-rich interactive domain-containing protein 3</fullName>
        <shortName evidence="8">ARID domain-containing protein</shortName>
    </recommendedName>
</protein>
<feature type="domain" description="REKLES" evidence="11">
    <location>
        <begin position="425"/>
        <end position="519"/>
    </location>
</feature>
<keyword evidence="13" id="KW-1185">Reference proteome</keyword>
<evidence type="ECO:0000313" key="12">
    <source>
        <dbReference type="Ensembl" id="ENSANIP00000002406.1"/>
    </source>
</evidence>
<dbReference type="Pfam" id="PF01388">
    <property type="entry name" value="ARID"/>
    <property type="match status" value="1"/>
</dbReference>
<comment type="subcellular location">
    <subcellularLocation>
        <location evidence="1 8">Nucleus</location>
    </subcellularLocation>
</comment>
<keyword evidence="5 8" id="KW-0539">Nucleus</keyword>
<dbReference type="SMART" id="SM00501">
    <property type="entry name" value="BRIGHT"/>
    <property type="match status" value="1"/>
</dbReference>
<dbReference type="PANTHER" id="PTHR15348">
    <property type="entry name" value="AT-RICH INTERACTIVE DOMAIN-CONTAINING PROTEIN ARID DOMAIN- CONTAINING PROTEIN DEAD RINGER PROTEIN B-CELL REGULATOR OF IGH TRANSCRIPTION BRIGHT"/>
    <property type="match status" value="1"/>
</dbReference>
<dbReference type="PANTHER" id="PTHR15348:SF1">
    <property type="entry name" value="AT-RICH INTERACTIVE DOMAIN-CONTAINING PROTEIN 3A"/>
    <property type="match status" value="1"/>
</dbReference>
<organism evidence="12 13">
    <name type="scientific">Accipiter nisus</name>
    <name type="common">Eurasian sparrowhawk</name>
    <dbReference type="NCBI Taxonomy" id="211598"/>
    <lineage>
        <taxon>Eukaryota</taxon>
        <taxon>Metazoa</taxon>
        <taxon>Chordata</taxon>
        <taxon>Craniata</taxon>
        <taxon>Vertebrata</taxon>
        <taxon>Euteleostomi</taxon>
        <taxon>Archelosauria</taxon>
        <taxon>Archosauria</taxon>
        <taxon>Dinosauria</taxon>
        <taxon>Saurischia</taxon>
        <taxon>Theropoda</taxon>
        <taxon>Coelurosauria</taxon>
        <taxon>Aves</taxon>
        <taxon>Neognathae</taxon>
        <taxon>Neoaves</taxon>
        <taxon>Telluraves</taxon>
        <taxon>Accipitrimorphae</taxon>
        <taxon>Accipitriformes</taxon>
        <taxon>Accipitridae</taxon>
        <taxon>Accipitrinae</taxon>
        <taxon>Accipiter</taxon>
    </lineage>
</organism>
<evidence type="ECO:0000256" key="6">
    <source>
        <dbReference type="ARBA" id="ARBA00058617"/>
    </source>
</evidence>
<dbReference type="GO" id="GO:0006357">
    <property type="term" value="P:regulation of transcription by RNA polymerase II"/>
    <property type="evidence" value="ECO:0007669"/>
    <property type="project" value="InterPro"/>
</dbReference>
<evidence type="ECO:0000256" key="8">
    <source>
        <dbReference type="RuleBase" id="RU369100"/>
    </source>
</evidence>
<evidence type="ECO:0000256" key="7">
    <source>
        <dbReference type="ARBA" id="ARBA00065865"/>
    </source>
</evidence>
<dbReference type="InterPro" id="IPR001606">
    <property type="entry name" value="ARID_dom"/>
</dbReference>
<evidence type="ECO:0000256" key="4">
    <source>
        <dbReference type="ARBA" id="ARBA00023163"/>
    </source>
</evidence>
<accession>A0A8B9MA65</accession>
<evidence type="ECO:0000313" key="13">
    <source>
        <dbReference type="Proteomes" id="UP000694541"/>
    </source>
</evidence>
<evidence type="ECO:0000256" key="2">
    <source>
        <dbReference type="ARBA" id="ARBA00023015"/>
    </source>
</evidence>
<dbReference type="AlphaFoldDB" id="A0A8B9MA65"/>
<evidence type="ECO:0000256" key="3">
    <source>
        <dbReference type="ARBA" id="ARBA00023125"/>
    </source>
</evidence>
<evidence type="ECO:0000259" key="10">
    <source>
        <dbReference type="PROSITE" id="PS51011"/>
    </source>
</evidence>
<evidence type="ECO:0000256" key="9">
    <source>
        <dbReference type="SAM" id="MobiDB-lite"/>
    </source>
</evidence>
<comment type="function">
    <text evidence="6">Transcription factor involved in monocyte-to-macrophage differentiation. Forms a complex with NPM1 to translocate to the nucleus, acting as a transcription factor that promotes the expression of the genes involved in macrophage differentiation, such as STAT3, STAT1 and JUNB.</text>
</comment>
<keyword evidence="4" id="KW-0804">Transcription</keyword>
<feature type="domain" description="ARID" evidence="10">
    <location>
        <begin position="224"/>
        <end position="316"/>
    </location>
</feature>
<dbReference type="Ensembl" id="ENSANIT00000002481.1">
    <property type="protein sequence ID" value="ENSANIP00000002406.1"/>
    <property type="gene ID" value="ENSANIG00000001676.1"/>
</dbReference>
<sequence length="628" mass="66713">MCRAVGRGVGSRQKLPQQKRVLEAQPCQKPCPGLPAPAQKDTSRLRSAVWRGGVHPAGFAPAAVPWAAWKPWGRRCSRRIGGQPHGHCPMGTKPHWCSPRSVPASPGRGEQALPGGMAASGMPQLGGCPATGYRSGRQGMALPSWGSCQGAGAGQPQADPMALCRDPPEAFGILQAERLRPAGSGPRDAVSGGLGLSGWQGAWLGVFSERLSSLVAQLYELDGDPRRKEFLDDLFSFMQKRGTPVNRIPIMAKQVLDLYMLYTLVTEKGGLVEVINKKLWREITKGLNLPTSITSAAFTLRTQYMKYLYPYECEKRGLSNPNELQAAIDSNRREGRRQGFGSSLFTYSPGGTHGLLSSPKLPVPALGLASATNGGSIAPVQKIKKEEDSPIPISMPSRLPVSLAGHPVVAAQAAAVQVAAAAQAAALEQLREKLESGEPPEKKMALVTDEQQRLMQRALQQNLLAMTAQLPMSIRINSQENRQDSTAGLSSNGTNSISMSVEINGIVYTGEGLCPPLASAPSPGNPSGAPGPWRFVWGQGSHPGRAVPAAGRAGSPRHGQLACTPQPPVSPVSVQGLGVFAHLWGCWGRGARCQSRCLSCCPFCLAGTSLGTRCFQAVALFSQQRKLS</sequence>
<feature type="region of interest" description="Disordered" evidence="9">
    <location>
        <begin position="1"/>
        <end position="44"/>
    </location>
</feature>
<reference evidence="12" key="1">
    <citation type="submission" date="2025-08" db="UniProtKB">
        <authorList>
            <consortium name="Ensembl"/>
        </authorList>
    </citation>
    <scope>IDENTIFICATION</scope>
</reference>
<evidence type="ECO:0000259" key="11">
    <source>
        <dbReference type="PROSITE" id="PS51486"/>
    </source>
</evidence>
<name>A0A8B9MA65_9AVES</name>
<dbReference type="FunFam" id="1.10.150.60:FF:000007">
    <property type="entry name" value="AT-rich interactive domain-containing protein 3C"/>
    <property type="match status" value="1"/>
</dbReference>
<dbReference type="CDD" id="cd16867">
    <property type="entry name" value="ARID_ARID3"/>
    <property type="match status" value="1"/>
</dbReference>
<dbReference type="Gene3D" id="1.10.150.60">
    <property type="entry name" value="ARID DNA-binding domain"/>
    <property type="match status" value="1"/>
</dbReference>
<proteinExistence type="predicted"/>
<dbReference type="Proteomes" id="UP000694541">
    <property type="component" value="Unplaced"/>
</dbReference>
<dbReference type="PROSITE" id="PS51486">
    <property type="entry name" value="REKLES"/>
    <property type="match status" value="1"/>
</dbReference>
<keyword evidence="3 8" id="KW-0238">DNA-binding</keyword>
<dbReference type="SUPFAM" id="SSF46774">
    <property type="entry name" value="ARID-like"/>
    <property type="match status" value="1"/>
</dbReference>
<dbReference type="PROSITE" id="PS51011">
    <property type="entry name" value="ARID"/>
    <property type="match status" value="1"/>
</dbReference>
<comment type="subunit">
    <text evidence="8">Homodimer.</text>
</comment>
<evidence type="ECO:0000256" key="1">
    <source>
        <dbReference type="ARBA" id="ARBA00004123"/>
    </source>
</evidence>
<evidence type="ECO:0000256" key="5">
    <source>
        <dbReference type="ARBA" id="ARBA00023242"/>
    </source>
</evidence>
<dbReference type="GO" id="GO:0005634">
    <property type="term" value="C:nucleus"/>
    <property type="evidence" value="ECO:0007669"/>
    <property type="project" value="UniProtKB-SubCell"/>
</dbReference>
<dbReference type="InterPro" id="IPR045147">
    <property type="entry name" value="ARI3A/B/C"/>
</dbReference>
<dbReference type="SMART" id="SM01014">
    <property type="entry name" value="ARID"/>
    <property type="match status" value="1"/>
</dbReference>